<protein>
    <recommendedName>
        <fullName evidence="5">Protein ECM7</fullName>
    </recommendedName>
</protein>
<dbReference type="PANTHER" id="PTHR28019:SF6">
    <property type="entry name" value="PROTEIN ECM7"/>
    <property type="match status" value="1"/>
</dbReference>
<keyword evidence="4" id="KW-1185">Reference proteome</keyword>
<evidence type="ECO:0000256" key="1">
    <source>
        <dbReference type="SAM" id="MobiDB-lite"/>
    </source>
</evidence>
<keyword evidence="2" id="KW-0472">Membrane</keyword>
<feature type="transmembrane region" description="Helical" evidence="2">
    <location>
        <begin position="23"/>
        <end position="43"/>
    </location>
</feature>
<dbReference type="RefSeq" id="XP_019020033.1">
    <property type="nucleotide sequence ID" value="XM_019163662.1"/>
</dbReference>
<dbReference type="AlphaFoldDB" id="A0A1E3NS91"/>
<feature type="transmembrane region" description="Helical" evidence="2">
    <location>
        <begin position="254"/>
        <end position="274"/>
    </location>
</feature>
<evidence type="ECO:0000256" key="2">
    <source>
        <dbReference type="SAM" id="Phobius"/>
    </source>
</evidence>
<name>A0A1E3NS91_9ASCO</name>
<dbReference type="PANTHER" id="PTHR28019">
    <property type="entry name" value="CELL MEMBRANE PROTEIN YLR413W-RELATED"/>
    <property type="match status" value="1"/>
</dbReference>
<dbReference type="GO" id="GO:0005886">
    <property type="term" value="C:plasma membrane"/>
    <property type="evidence" value="ECO:0007669"/>
    <property type="project" value="InterPro"/>
</dbReference>
<dbReference type="GO" id="GO:0031505">
    <property type="term" value="P:fungal-type cell wall organization"/>
    <property type="evidence" value="ECO:0007669"/>
    <property type="project" value="TreeGrafter"/>
</dbReference>
<keyword evidence="2" id="KW-0812">Transmembrane</keyword>
<dbReference type="OrthoDB" id="4062523at2759"/>
<feature type="region of interest" description="Disordered" evidence="1">
    <location>
        <begin position="378"/>
        <end position="420"/>
    </location>
</feature>
<accession>A0A1E3NS91</accession>
<dbReference type="InterPro" id="IPR052413">
    <property type="entry name" value="SUR7_domain"/>
</dbReference>
<sequence>MLWTNIKYFAKLPFLNLTIRARVIFALRLCTLLIAIVLGFVVIDGKAQKSPLLVLHSSRLDLARGLYDSLKDAFSGEKNFLTTSEIKIMAEYIETQIKNTPEGIRSGLFDWCSVSYNTPDLGYLDESDFGDLVVEDDLHLENMTLSCKDYGKHYVFDYRGELSDIGLNIILAYAYTADFQDSQSSTLSETAYVPDAAYLQDLKHRQEAVHRFFVVMIMSICAQMMMFLGTFVYYSRRKNEMDDSKISVWVKNLFAVFSAFNWILAFVAFIGIFLQMRNVQMHVRDELSTYGIYMKYGPTFVSIMVVWFCFCTLIFALWAGPVWFNRSLKKTADEQAQIPLSMDAYDYDYNYDDDNDYDNDFGNTTDYNGEGEMYDFEDRHSSRSINTTDSYENNDKTSDTRISSHTSSASSSQDHGNPFSTAFTNSDAALSTVEHKSMFYNSAFMRSDELFNKRKPPLLNELALNNEHLIPMSPIVHPIPTGTSTLRPVVPSIQVDDSPHKSKREKIPQ</sequence>
<keyword evidence="2" id="KW-1133">Transmembrane helix</keyword>
<feature type="transmembrane region" description="Helical" evidence="2">
    <location>
        <begin position="212"/>
        <end position="234"/>
    </location>
</feature>
<feature type="transmembrane region" description="Helical" evidence="2">
    <location>
        <begin position="300"/>
        <end position="324"/>
    </location>
</feature>
<dbReference type="Pfam" id="PF06687">
    <property type="entry name" value="SUR7"/>
    <property type="match status" value="1"/>
</dbReference>
<evidence type="ECO:0000313" key="4">
    <source>
        <dbReference type="Proteomes" id="UP000094455"/>
    </source>
</evidence>
<organism evidence="3 4">
    <name type="scientific">Pichia membranifaciens NRRL Y-2026</name>
    <dbReference type="NCBI Taxonomy" id="763406"/>
    <lineage>
        <taxon>Eukaryota</taxon>
        <taxon>Fungi</taxon>
        <taxon>Dikarya</taxon>
        <taxon>Ascomycota</taxon>
        <taxon>Saccharomycotina</taxon>
        <taxon>Pichiomycetes</taxon>
        <taxon>Pichiales</taxon>
        <taxon>Pichiaceae</taxon>
        <taxon>Pichia</taxon>
    </lineage>
</organism>
<dbReference type="Proteomes" id="UP000094455">
    <property type="component" value="Unassembled WGS sequence"/>
</dbReference>
<dbReference type="InterPro" id="IPR009571">
    <property type="entry name" value="SUR7/Rim9-like_fungi"/>
</dbReference>
<dbReference type="STRING" id="763406.A0A1E3NS91"/>
<proteinExistence type="predicted"/>
<evidence type="ECO:0008006" key="5">
    <source>
        <dbReference type="Google" id="ProtNLM"/>
    </source>
</evidence>
<dbReference type="GeneID" id="30180349"/>
<dbReference type="EMBL" id="KV454001">
    <property type="protein sequence ID" value="ODQ48920.1"/>
    <property type="molecule type" value="Genomic_DNA"/>
</dbReference>
<evidence type="ECO:0000313" key="3">
    <source>
        <dbReference type="EMBL" id="ODQ48920.1"/>
    </source>
</evidence>
<gene>
    <name evidence="3" type="ORF">PICMEDRAFT_70513</name>
</gene>
<reference evidence="3 4" key="1">
    <citation type="journal article" date="2016" name="Proc. Natl. Acad. Sci. U.S.A.">
        <title>Comparative genomics of biotechnologically important yeasts.</title>
        <authorList>
            <person name="Riley R."/>
            <person name="Haridas S."/>
            <person name="Wolfe K.H."/>
            <person name="Lopes M.R."/>
            <person name="Hittinger C.T."/>
            <person name="Goeker M."/>
            <person name="Salamov A.A."/>
            <person name="Wisecaver J.H."/>
            <person name="Long T.M."/>
            <person name="Calvey C.H."/>
            <person name="Aerts A.L."/>
            <person name="Barry K.W."/>
            <person name="Choi C."/>
            <person name="Clum A."/>
            <person name="Coughlan A.Y."/>
            <person name="Deshpande S."/>
            <person name="Douglass A.P."/>
            <person name="Hanson S.J."/>
            <person name="Klenk H.-P."/>
            <person name="LaButti K.M."/>
            <person name="Lapidus A."/>
            <person name="Lindquist E.A."/>
            <person name="Lipzen A.M."/>
            <person name="Meier-Kolthoff J.P."/>
            <person name="Ohm R.A."/>
            <person name="Otillar R.P."/>
            <person name="Pangilinan J.L."/>
            <person name="Peng Y."/>
            <person name="Rokas A."/>
            <person name="Rosa C.A."/>
            <person name="Scheuner C."/>
            <person name="Sibirny A.A."/>
            <person name="Slot J.C."/>
            <person name="Stielow J.B."/>
            <person name="Sun H."/>
            <person name="Kurtzman C.P."/>
            <person name="Blackwell M."/>
            <person name="Grigoriev I.V."/>
            <person name="Jeffries T.W."/>
        </authorList>
    </citation>
    <scope>NUCLEOTIDE SEQUENCE [LARGE SCALE GENOMIC DNA]</scope>
    <source>
        <strain evidence="3 4">NRRL Y-2026</strain>
    </source>
</reference>
<feature type="compositionally biased region" description="Low complexity" evidence="1">
    <location>
        <begin position="400"/>
        <end position="412"/>
    </location>
</feature>
<dbReference type="GO" id="GO:0051285">
    <property type="term" value="C:cell cortex of cell tip"/>
    <property type="evidence" value="ECO:0007669"/>
    <property type="project" value="TreeGrafter"/>
</dbReference>